<sequence>MIKSINQVYSIIRPSLADTRLPIVIDSPHSGTDYPFNSGIIAPSEALRTTWDAFVDELWSIAPPLGAPLLSARFPRAYIDPNRAPEDIDQAMLDEPWPTPLTPSAACLRGMGLIRLNALPGVPMYAGKVSAAEVRYRLSQYYMPYHSALKTLLDDAHEKFGHVWHINCHSMKSVGNAMNVDSGVARPDIVISDRNGTSANPAFTEWAAAQFDALGYKVQINSPYQGGHIVHHYGMPTQHRHSVQIEIKRGVYMDERNAEKAEGFEQLQRDLETFVTALAGYAQQKMKEK</sequence>
<evidence type="ECO:0000313" key="1">
    <source>
        <dbReference type="EMBL" id="MFL9925621.1"/>
    </source>
</evidence>
<gene>
    <name evidence="1" type="ORF">PQR62_15180</name>
</gene>
<name>A0ABW9AAW3_9BURK</name>
<protein>
    <submittedName>
        <fullName evidence="1">N-formylglutamate amidohydrolase</fullName>
    </submittedName>
</protein>
<proteinExistence type="predicted"/>
<dbReference type="SUPFAM" id="SSF53187">
    <property type="entry name" value="Zn-dependent exopeptidases"/>
    <property type="match status" value="1"/>
</dbReference>
<dbReference type="Pfam" id="PF05013">
    <property type="entry name" value="FGase"/>
    <property type="match status" value="1"/>
</dbReference>
<evidence type="ECO:0000313" key="2">
    <source>
        <dbReference type="Proteomes" id="UP001629246"/>
    </source>
</evidence>
<dbReference type="RefSeq" id="WP_408158809.1">
    <property type="nucleotide sequence ID" value="NZ_JAQQFM010000006.1"/>
</dbReference>
<accession>A0ABW9AAW3</accession>
<keyword evidence="2" id="KW-1185">Reference proteome</keyword>
<dbReference type="InterPro" id="IPR007709">
    <property type="entry name" value="N-FG_amidohydro"/>
</dbReference>
<dbReference type="EMBL" id="JAQQFM010000006">
    <property type="protein sequence ID" value="MFL9925621.1"/>
    <property type="molecule type" value="Genomic_DNA"/>
</dbReference>
<comment type="caution">
    <text evidence="1">The sequence shown here is derived from an EMBL/GenBank/DDBJ whole genome shotgun (WGS) entry which is preliminary data.</text>
</comment>
<dbReference type="Gene3D" id="3.40.630.40">
    <property type="entry name" value="Zn-dependent exopeptidases"/>
    <property type="match status" value="1"/>
</dbReference>
<dbReference type="Proteomes" id="UP001629246">
    <property type="component" value="Unassembled WGS sequence"/>
</dbReference>
<reference evidence="1 2" key="1">
    <citation type="journal article" date="2024" name="Chem. Sci.">
        <title>Discovery of megapolipeptins by genome mining of a Burkholderiales bacteria collection.</title>
        <authorList>
            <person name="Paulo B.S."/>
            <person name="Recchia M.J.J."/>
            <person name="Lee S."/>
            <person name="Fergusson C.H."/>
            <person name="Romanowski S.B."/>
            <person name="Hernandez A."/>
            <person name="Krull N."/>
            <person name="Liu D.Y."/>
            <person name="Cavanagh H."/>
            <person name="Bos A."/>
            <person name="Gray C.A."/>
            <person name="Murphy B.T."/>
            <person name="Linington R.G."/>
            <person name="Eustaquio A.S."/>
        </authorList>
    </citation>
    <scope>NUCLEOTIDE SEQUENCE [LARGE SCALE GENOMIC DNA]</scope>
    <source>
        <strain evidence="1 2">RL21-008-BIB-A</strain>
    </source>
</reference>
<organism evidence="1 2">
    <name type="scientific">Herbaspirillum lusitanum</name>
    <dbReference type="NCBI Taxonomy" id="213312"/>
    <lineage>
        <taxon>Bacteria</taxon>
        <taxon>Pseudomonadati</taxon>
        <taxon>Pseudomonadota</taxon>
        <taxon>Betaproteobacteria</taxon>
        <taxon>Burkholderiales</taxon>
        <taxon>Oxalobacteraceae</taxon>
        <taxon>Herbaspirillum</taxon>
    </lineage>
</organism>